<evidence type="ECO:0008006" key="3">
    <source>
        <dbReference type="Google" id="ProtNLM"/>
    </source>
</evidence>
<keyword evidence="2" id="KW-1185">Reference proteome</keyword>
<dbReference type="Proteomes" id="UP001150904">
    <property type="component" value="Unassembled WGS sequence"/>
</dbReference>
<dbReference type="RefSeq" id="XP_058310621.1">
    <property type="nucleotide sequence ID" value="XM_058451159.1"/>
</dbReference>
<organism evidence="1 2">
    <name type="scientific">Penicillium cinerascens</name>
    <dbReference type="NCBI Taxonomy" id="70096"/>
    <lineage>
        <taxon>Eukaryota</taxon>
        <taxon>Fungi</taxon>
        <taxon>Dikarya</taxon>
        <taxon>Ascomycota</taxon>
        <taxon>Pezizomycotina</taxon>
        <taxon>Eurotiomycetes</taxon>
        <taxon>Eurotiomycetidae</taxon>
        <taxon>Eurotiales</taxon>
        <taxon>Aspergillaceae</taxon>
        <taxon>Penicillium</taxon>
    </lineage>
</organism>
<dbReference type="AlphaFoldDB" id="A0A9W9T7S0"/>
<reference evidence="1" key="1">
    <citation type="submission" date="2022-12" db="EMBL/GenBank/DDBJ databases">
        <authorList>
            <person name="Petersen C."/>
        </authorList>
    </citation>
    <scope>NUCLEOTIDE SEQUENCE</scope>
    <source>
        <strain evidence="1">IBT 15544</strain>
    </source>
</reference>
<accession>A0A9W9T7S0</accession>
<dbReference type="GeneID" id="83178460"/>
<gene>
    <name evidence="1" type="ORF">N7498_004097</name>
</gene>
<protein>
    <recommendedName>
        <fullName evidence="3">F-box domain-containing protein</fullName>
    </recommendedName>
</protein>
<sequence>MPSHTEECLKYGPATKKCLDTPEILDMILARVDIRTLLTSAQRVSRSWSDMISNSPSIQKTLFFTPIRNSEWGMNRKFFNPLLIEVFTSFFPARDGRPGSWQPLCNLPMIEDASLMARLVRKDASWRKMLVRQPPIFEIGIFKISSSRAGDGARSSSIPADLKMQESGHDGIRMERLFEVFLLTHWSTQKVYWATEKSTGFHHSSQDITDEFYRNLNEFGLVLCESKVEQCTVGWRSPSPVQIIREIIIDEYRECVLDVDIRSKDIKESELNGGEPVFCYRTGR</sequence>
<comment type="caution">
    <text evidence="1">The sequence shown here is derived from an EMBL/GenBank/DDBJ whole genome shotgun (WGS) entry which is preliminary data.</text>
</comment>
<dbReference type="SUPFAM" id="SSF81383">
    <property type="entry name" value="F-box domain"/>
    <property type="match status" value="1"/>
</dbReference>
<evidence type="ECO:0000313" key="2">
    <source>
        <dbReference type="Proteomes" id="UP001150904"/>
    </source>
</evidence>
<evidence type="ECO:0000313" key="1">
    <source>
        <dbReference type="EMBL" id="KAJ5212451.1"/>
    </source>
</evidence>
<dbReference type="EMBL" id="JAPQKR010000008">
    <property type="protein sequence ID" value="KAJ5212451.1"/>
    <property type="molecule type" value="Genomic_DNA"/>
</dbReference>
<dbReference type="OrthoDB" id="3800738at2759"/>
<reference evidence="1" key="2">
    <citation type="journal article" date="2023" name="IMA Fungus">
        <title>Comparative genomic study of the Penicillium genus elucidates a diverse pangenome and 15 lateral gene transfer events.</title>
        <authorList>
            <person name="Petersen C."/>
            <person name="Sorensen T."/>
            <person name="Nielsen M.R."/>
            <person name="Sondergaard T.E."/>
            <person name="Sorensen J.L."/>
            <person name="Fitzpatrick D.A."/>
            <person name="Frisvad J.C."/>
            <person name="Nielsen K.L."/>
        </authorList>
    </citation>
    <scope>NUCLEOTIDE SEQUENCE</scope>
    <source>
        <strain evidence="1">IBT 15544</strain>
    </source>
</reference>
<dbReference type="InterPro" id="IPR036047">
    <property type="entry name" value="F-box-like_dom_sf"/>
</dbReference>
<name>A0A9W9T7S0_9EURO</name>
<proteinExistence type="predicted"/>